<keyword evidence="3" id="KW-1185">Reference proteome</keyword>
<dbReference type="Proteomes" id="UP000824469">
    <property type="component" value="Unassembled WGS sequence"/>
</dbReference>
<name>A0AA38FQD2_TAXCH</name>
<feature type="non-terminal residue" evidence="2">
    <location>
        <position position="104"/>
    </location>
</feature>
<feature type="region of interest" description="Disordered" evidence="1">
    <location>
        <begin position="1"/>
        <end position="24"/>
    </location>
</feature>
<reference evidence="2 3" key="1">
    <citation type="journal article" date="2021" name="Nat. Plants">
        <title>The Taxus genome provides insights into paclitaxel biosynthesis.</title>
        <authorList>
            <person name="Xiong X."/>
            <person name="Gou J."/>
            <person name="Liao Q."/>
            <person name="Li Y."/>
            <person name="Zhou Q."/>
            <person name="Bi G."/>
            <person name="Li C."/>
            <person name="Du R."/>
            <person name="Wang X."/>
            <person name="Sun T."/>
            <person name="Guo L."/>
            <person name="Liang H."/>
            <person name="Lu P."/>
            <person name="Wu Y."/>
            <person name="Zhang Z."/>
            <person name="Ro D.K."/>
            <person name="Shang Y."/>
            <person name="Huang S."/>
            <person name="Yan J."/>
        </authorList>
    </citation>
    <scope>NUCLEOTIDE SEQUENCE [LARGE SCALE GENOMIC DNA]</scope>
    <source>
        <strain evidence="2">Ta-2019</strain>
    </source>
</reference>
<dbReference type="EMBL" id="JAHRHJ020000007">
    <property type="protein sequence ID" value="KAH9308325.1"/>
    <property type="molecule type" value="Genomic_DNA"/>
</dbReference>
<organism evidence="2 3">
    <name type="scientific">Taxus chinensis</name>
    <name type="common">Chinese yew</name>
    <name type="synonym">Taxus wallichiana var. chinensis</name>
    <dbReference type="NCBI Taxonomy" id="29808"/>
    <lineage>
        <taxon>Eukaryota</taxon>
        <taxon>Viridiplantae</taxon>
        <taxon>Streptophyta</taxon>
        <taxon>Embryophyta</taxon>
        <taxon>Tracheophyta</taxon>
        <taxon>Spermatophyta</taxon>
        <taxon>Pinopsida</taxon>
        <taxon>Pinidae</taxon>
        <taxon>Conifers II</taxon>
        <taxon>Cupressales</taxon>
        <taxon>Taxaceae</taxon>
        <taxon>Taxus</taxon>
    </lineage>
</organism>
<feature type="compositionally biased region" description="Basic and acidic residues" evidence="1">
    <location>
        <begin position="84"/>
        <end position="104"/>
    </location>
</feature>
<feature type="region of interest" description="Disordered" evidence="1">
    <location>
        <begin position="71"/>
        <end position="104"/>
    </location>
</feature>
<dbReference type="AlphaFoldDB" id="A0AA38FQD2"/>
<evidence type="ECO:0000256" key="1">
    <source>
        <dbReference type="SAM" id="MobiDB-lite"/>
    </source>
</evidence>
<accession>A0AA38FQD2</accession>
<evidence type="ECO:0000313" key="2">
    <source>
        <dbReference type="EMBL" id="KAH9308325.1"/>
    </source>
</evidence>
<proteinExistence type="predicted"/>
<feature type="non-terminal residue" evidence="2">
    <location>
        <position position="1"/>
    </location>
</feature>
<comment type="caution">
    <text evidence="2">The sequence shown here is derived from an EMBL/GenBank/DDBJ whole genome shotgun (WGS) entry which is preliminary data.</text>
</comment>
<feature type="compositionally biased region" description="Basic and acidic residues" evidence="1">
    <location>
        <begin position="1"/>
        <end position="13"/>
    </location>
</feature>
<sequence>SKEKKQCHGEARGKKNKKVQRSEVFGLKKVQNESKNWLSMEKVAEKATCRNGTSPKLNPRKEVQMSARLPRIQSPKSCAAVEKSSARQEEARCRLDANPRWDSK</sequence>
<protein>
    <submittedName>
        <fullName evidence="2">Uncharacterized protein</fullName>
    </submittedName>
</protein>
<gene>
    <name evidence="2" type="ORF">KI387_036236</name>
</gene>
<evidence type="ECO:0000313" key="3">
    <source>
        <dbReference type="Proteomes" id="UP000824469"/>
    </source>
</evidence>